<sequence>MTRLICHLCRKTNFGPYPTEDKVLDHLRYDHGLEWICTSKVPAIRKRQDAAWEVLYERVEDALDQFQQRQARNWEAFAADPSKPLIPTQHGDLVNLHERREAVTSIAEDDVGIDPDGDRGLDDTRGLDELRRNQQFELKTEGYATSLRYSHNCEAAKMDRERVKAFLAAKPGTPFGRFMEDYGRDLRALSLEDTAVDYAAARDADLRAMGVELRNSPATKGKKDSEAASKGVAEGQDVVMGEDVSAEVDAIVGGIDELLNAFGLSKMPQLTCPIPGCKETRAEQKRINSHLRSDHDCAIPNHHGGNMNKLRREQQAFFTKWLQKHGYARDISLFETRKYLAGSNQESGGSATDDDGDDSAENAIDDLGAEAETAAYGRSARRRSVRLEAAAQPDKVVSSVLTFEESHVVARARMKKALEDWLVLDGLLEEKRVQKEQEEERLLQRYR</sequence>
<reference evidence="2 3" key="1">
    <citation type="submission" date="2023-08" db="EMBL/GenBank/DDBJ databases">
        <title>Black Yeasts Isolated from many extreme environments.</title>
        <authorList>
            <person name="Coleine C."/>
            <person name="Stajich J.E."/>
            <person name="Selbmann L."/>
        </authorList>
    </citation>
    <scope>NUCLEOTIDE SEQUENCE [LARGE SCALE GENOMIC DNA]</scope>
    <source>
        <strain evidence="2 3">CCFEE 5935</strain>
    </source>
</reference>
<dbReference type="Proteomes" id="UP001337655">
    <property type="component" value="Unassembled WGS sequence"/>
</dbReference>
<feature type="compositionally biased region" description="Acidic residues" evidence="1">
    <location>
        <begin position="352"/>
        <end position="362"/>
    </location>
</feature>
<gene>
    <name evidence="2" type="ORF">LTR77_002654</name>
</gene>
<dbReference type="GeneID" id="89924001"/>
<dbReference type="RefSeq" id="XP_064661252.1">
    <property type="nucleotide sequence ID" value="XM_064799913.1"/>
</dbReference>
<evidence type="ECO:0000313" key="3">
    <source>
        <dbReference type="Proteomes" id="UP001337655"/>
    </source>
</evidence>
<proteinExistence type="predicted"/>
<accession>A0AAV9PI09</accession>
<name>A0AAV9PI09_9PEZI</name>
<evidence type="ECO:0000313" key="2">
    <source>
        <dbReference type="EMBL" id="KAK5172534.1"/>
    </source>
</evidence>
<feature type="region of interest" description="Disordered" evidence="1">
    <location>
        <begin position="215"/>
        <end position="234"/>
    </location>
</feature>
<protein>
    <submittedName>
        <fullName evidence="2">Uncharacterized protein</fullName>
    </submittedName>
</protein>
<organism evidence="2 3">
    <name type="scientific">Saxophila tyrrhenica</name>
    <dbReference type="NCBI Taxonomy" id="1690608"/>
    <lineage>
        <taxon>Eukaryota</taxon>
        <taxon>Fungi</taxon>
        <taxon>Dikarya</taxon>
        <taxon>Ascomycota</taxon>
        <taxon>Pezizomycotina</taxon>
        <taxon>Dothideomycetes</taxon>
        <taxon>Dothideomycetidae</taxon>
        <taxon>Mycosphaerellales</taxon>
        <taxon>Extremaceae</taxon>
        <taxon>Saxophila</taxon>
    </lineage>
</organism>
<keyword evidence="3" id="KW-1185">Reference proteome</keyword>
<feature type="region of interest" description="Disordered" evidence="1">
    <location>
        <begin position="343"/>
        <end position="362"/>
    </location>
</feature>
<evidence type="ECO:0000256" key="1">
    <source>
        <dbReference type="SAM" id="MobiDB-lite"/>
    </source>
</evidence>
<dbReference type="EMBL" id="JAVRRT010000004">
    <property type="protein sequence ID" value="KAK5172534.1"/>
    <property type="molecule type" value="Genomic_DNA"/>
</dbReference>
<comment type="caution">
    <text evidence="2">The sequence shown here is derived from an EMBL/GenBank/DDBJ whole genome shotgun (WGS) entry which is preliminary data.</text>
</comment>
<dbReference type="AlphaFoldDB" id="A0AAV9PI09"/>